<keyword evidence="1" id="KW-0812">Transmembrane</keyword>
<name>A0A139Z6S4_9CUCU</name>
<evidence type="ECO:0000313" key="2">
    <source>
        <dbReference type="EMBL" id="AIX97156.1"/>
    </source>
</evidence>
<feature type="transmembrane region" description="Helical" evidence="1">
    <location>
        <begin position="12"/>
        <end position="36"/>
    </location>
</feature>
<dbReference type="EMBL" id="KJ451051">
    <property type="protein sequence ID" value="AIX97156.1"/>
    <property type="molecule type" value="mRNA"/>
</dbReference>
<gene>
    <name evidence="2" type="primary">ir1</name>
</gene>
<reference evidence="2" key="1">
    <citation type="submission" date="2014-02" db="EMBL/GenBank/DDBJ databases">
        <title>Comparative transcriptomics of the chemosensory gene families in antennae of Monochamus alternatus and its natural enemy Dastarcus helophoroides.</title>
        <authorList>
            <person name="Wang M."/>
            <person name="Wang J."/>
        </authorList>
    </citation>
    <scope>NUCLEOTIDE SEQUENCE</scope>
</reference>
<feature type="non-terminal residue" evidence="2">
    <location>
        <position position="1"/>
    </location>
</feature>
<keyword evidence="1" id="KW-1133">Transmembrane helix</keyword>
<protein>
    <submittedName>
        <fullName evidence="2">Ionotropic receptor 1</fullName>
    </submittedName>
</protein>
<keyword evidence="1" id="KW-0472">Membrane</keyword>
<dbReference type="AlphaFoldDB" id="A0A139Z6S4"/>
<proteinExistence type="evidence at transcript level"/>
<accession>A0A139Z6S4</accession>
<sequence>GSTERRLRNTDLMMTYIIVGVGFVVSLIVFLVELLIQRCYKRDLIHMRGREHKHVNRRRQHIHTFETLKSNRQNDLKLPVTFGLSEKRTPPPSYNTIFQPPAGLPSNSRRKIVNGREYWVVEGHGENHLIPLRTPSALLFQYSN</sequence>
<organism evidence="2">
    <name type="scientific">Dastarcus helophoroides</name>
    <dbReference type="NCBI Taxonomy" id="1169899"/>
    <lineage>
        <taxon>Eukaryota</taxon>
        <taxon>Metazoa</taxon>
        <taxon>Ecdysozoa</taxon>
        <taxon>Arthropoda</taxon>
        <taxon>Hexapoda</taxon>
        <taxon>Insecta</taxon>
        <taxon>Pterygota</taxon>
        <taxon>Neoptera</taxon>
        <taxon>Endopterygota</taxon>
        <taxon>Coleoptera</taxon>
        <taxon>Polyphaga</taxon>
        <taxon>Cucujiformia</taxon>
        <taxon>Coccinelloidea</taxon>
        <taxon>Bothrideridae</taxon>
        <taxon>Dastarcus</taxon>
    </lineage>
</organism>
<keyword evidence="2" id="KW-0675">Receptor</keyword>
<evidence type="ECO:0000256" key="1">
    <source>
        <dbReference type="SAM" id="Phobius"/>
    </source>
</evidence>